<proteinExistence type="predicted"/>
<sequence length="66" mass="6946">MEDMDELRWWPVVGLAFGTALGFAGAFGGVAAFLIVLVLGVVGLLAGRALIGDLNLRELLGGRRHP</sequence>
<comment type="caution">
    <text evidence="2">The sequence shown here is derived from an EMBL/GenBank/DDBJ whole genome shotgun (WGS) entry which is preliminary data.</text>
</comment>
<accession>A0ABN0WIL1</accession>
<keyword evidence="1" id="KW-0472">Membrane</keyword>
<keyword evidence="1" id="KW-1133">Transmembrane helix</keyword>
<organism evidence="2 3">
    <name type="scientific">Actinoallomurus spadix</name>
    <dbReference type="NCBI Taxonomy" id="79912"/>
    <lineage>
        <taxon>Bacteria</taxon>
        <taxon>Bacillati</taxon>
        <taxon>Actinomycetota</taxon>
        <taxon>Actinomycetes</taxon>
        <taxon>Streptosporangiales</taxon>
        <taxon>Thermomonosporaceae</taxon>
        <taxon>Actinoallomurus</taxon>
    </lineage>
</organism>
<evidence type="ECO:0000256" key="1">
    <source>
        <dbReference type="SAM" id="Phobius"/>
    </source>
</evidence>
<dbReference type="Proteomes" id="UP001501822">
    <property type="component" value="Unassembled WGS sequence"/>
</dbReference>
<feature type="transmembrane region" description="Helical" evidence="1">
    <location>
        <begin position="20"/>
        <end position="47"/>
    </location>
</feature>
<keyword evidence="1" id="KW-0812">Transmembrane</keyword>
<evidence type="ECO:0000313" key="3">
    <source>
        <dbReference type="Proteomes" id="UP001501822"/>
    </source>
</evidence>
<reference evidence="2 3" key="1">
    <citation type="journal article" date="2019" name="Int. J. Syst. Evol. Microbiol.">
        <title>The Global Catalogue of Microorganisms (GCM) 10K type strain sequencing project: providing services to taxonomists for standard genome sequencing and annotation.</title>
        <authorList>
            <consortium name="The Broad Institute Genomics Platform"/>
            <consortium name="The Broad Institute Genome Sequencing Center for Infectious Disease"/>
            <person name="Wu L."/>
            <person name="Ma J."/>
        </authorList>
    </citation>
    <scope>NUCLEOTIDE SEQUENCE [LARGE SCALE GENOMIC DNA]</scope>
    <source>
        <strain evidence="2 3">JCM 3146</strain>
    </source>
</reference>
<name>A0ABN0WIL1_9ACTN</name>
<keyword evidence="3" id="KW-1185">Reference proteome</keyword>
<gene>
    <name evidence="2" type="ORF">GCM10010151_30750</name>
</gene>
<protein>
    <recommendedName>
        <fullName evidence="4">DUF2273 domain-containing protein</fullName>
    </recommendedName>
</protein>
<evidence type="ECO:0000313" key="2">
    <source>
        <dbReference type="EMBL" id="GAA0338955.1"/>
    </source>
</evidence>
<dbReference type="EMBL" id="BAAABM010000019">
    <property type="protein sequence ID" value="GAA0338955.1"/>
    <property type="molecule type" value="Genomic_DNA"/>
</dbReference>
<evidence type="ECO:0008006" key="4">
    <source>
        <dbReference type="Google" id="ProtNLM"/>
    </source>
</evidence>